<evidence type="ECO:0000256" key="11">
    <source>
        <dbReference type="PROSITE-ProRule" id="PRU01360"/>
    </source>
</evidence>
<evidence type="ECO:0000259" key="15">
    <source>
        <dbReference type="Pfam" id="PF07715"/>
    </source>
</evidence>
<proteinExistence type="inferred from homology"/>
<evidence type="ECO:0000256" key="4">
    <source>
        <dbReference type="ARBA" id="ARBA00022496"/>
    </source>
</evidence>
<evidence type="ECO:0000313" key="16">
    <source>
        <dbReference type="EMBL" id="MEH0097874.1"/>
    </source>
</evidence>
<comment type="caution">
    <text evidence="16">The sequence shown here is derived from an EMBL/GenBank/DDBJ whole genome shotgun (WGS) entry which is preliminary data.</text>
</comment>
<comment type="similarity">
    <text evidence="11 12">Belongs to the TonB-dependent receptor family.</text>
</comment>
<name>A0ABU7ZRM1_9HYPH</name>
<protein>
    <submittedName>
        <fullName evidence="16">TonB-dependent receptor</fullName>
    </submittedName>
</protein>
<evidence type="ECO:0000256" key="10">
    <source>
        <dbReference type="ARBA" id="ARBA00023237"/>
    </source>
</evidence>
<evidence type="ECO:0000256" key="5">
    <source>
        <dbReference type="ARBA" id="ARBA00022692"/>
    </source>
</evidence>
<dbReference type="SUPFAM" id="SSF56935">
    <property type="entry name" value="Porins"/>
    <property type="match status" value="1"/>
</dbReference>
<feature type="domain" description="TonB-dependent receptor-like beta-barrel" evidence="14">
    <location>
        <begin position="275"/>
        <end position="663"/>
    </location>
</feature>
<evidence type="ECO:0000256" key="9">
    <source>
        <dbReference type="ARBA" id="ARBA00023136"/>
    </source>
</evidence>
<evidence type="ECO:0000256" key="7">
    <source>
        <dbReference type="ARBA" id="ARBA00023065"/>
    </source>
</evidence>
<dbReference type="RefSeq" id="WP_334252530.1">
    <property type="nucleotide sequence ID" value="NZ_JBAKBE010000010.1"/>
</dbReference>
<evidence type="ECO:0000256" key="1">
    <source>
        <dbReference type="ARBA" id="ARBA00004571"/>
    </source>
</evidence>
<dbReference type="PROSITE" id="PS52016">
    <property type="entry name" value="TONB_DEPENDENT_REC_3"/>
    <property type="match status" value="1"/>
</dbReference>
<dbReference type="InterPro" id="IPR039426">
    <property type="entry name" value="TonB-dep_rcpt-like"/>
</dbReference>
<feature type="domain" description="TonB-dependent receptor plug" evidence="15">
    <location>
        <begin position="57"/>
        <end position="158"/>
    </location>
</feature>
<accession>A0ABU7ZRM1</accession>
<feature type="chain" id="PRO_5046434423" evidence="13">
    <location>
        <begin position="25"/>
        <end position="697"/>
    </location>
</feature>
<dbReference type="InterPro" id="IPR012910">
    <property type="entry name" value="Plug_dom"/>
</dbReference>
<keyword evidence="9 11" id="KW-0472">Membrane</keyword>
<dbReference type="Gene3D" id="2.40.170.20">
    <property type="entry name" value="TonB-dependent receptor, beta-barrel domain"/>
    <property type="match status" value="1"/>
</dbReference>
<evidence type="ECO:0000256" key="3">
    <source>
        <dbReference type="ARBA" id="ARBA00022452"/>
    </source>
</evidence>
<dbReference type="PANTHER" id="PTHR32552:SF81">
    <property type="entry name" value="TONB-DEPENDENT OUTER MEMBRANE RECEPTOR"/>
    <property type="match status" value="1"/>
</dbReference>
<keyword evidence="6" id="KW-0408">Iron</keyword>
<sequence>MSPDTRFCARLRPVAVFTLTTALASSLLPASPQAEEAATDLKAIKIFANFWEEMASKSATTATVLTDRDLDQPVTPDLDAVVARSANTVFQRANAQERLVVRGISAFDNALSDPVGYLVNGVPLPMGTIQLPHFFAAETVTLLKGPQGTAFGRNSEAGLLSFDTIRPGTREGVTVSLGAEGSDAGAAPVGGNGSAIWSGRIEDGPGLSFGLEAAHDPGVMSNPVTGSKSGGKSRRATGFGGLEWELTDGGHLRLTTMAEDQKFNKEQFRYIAGPLATERFQSAYSDPSSENRRSTVSAFEYHGVFDTFDLTAITGLATFDRDFRLDFDGSPLRLGVTSMDLSDRTVSQEIRLTSANGEALKWTLGVSGFRQWTKADFDLGSMSTFRHTEIDQTGAALFGFAEYALSDRFRLGSGLRIDHVSSSAWQRFTSPRSRLRYNGSDNTTELLPKFTAAYDLTGATTVHASLARGYMPAGYNYGFANSAASFGYDAEHSWAAEAGIKHQLDNGGSLALTGFHTTVTDKQITETIPGAAQFISNAGKAKIYGIELEAVAPLGRGFELVANAGLQRARATSFQTTSVNVATGMLMPVNWSGNALPLAPDVTWGLALAHRGEVWSGRISLSGSSGYWFDPGNTVKQKGYMTVDAEVSRKIGNGELTLWAKNLFDEAYYSAAASTPRGVVAEDGSPRKIGLNWRLTW</sequence>
<evidence type="ECO:0000313" key="17">
    <source>
        <dbReference type="Proteomes" id="UP001380822"/>
    </source>
</evidence>
<dbReference type="InterPro" id="IPR036942">
    <property type="entry name" value="Beta-barrel_TonB_sf"/>
</dbReference>
<dbReference type="Pfam" id="PF07715">
    <property type="entry name" value="Plug"/>
    <property type="match status" value="1"/>
</dbReference>
<dbReference type="InterPro" id="IPR000531">
    <property type="entry name" value="Beta-barrel_TonB"/>
</dbReference>
<keyword evidence="16" id="KW-0675">Receptor</keyword>
<evidence type="ECO:0000256" key="12">
    <source>
        <dbReference type="RuleBase" id="RU003357"/>
    </source>
</evidence>
<dbReference type="PANTHER" id="PTHR32552">
    <property type="entry name" value="FERRICHROME IRON RECEPTOR-RELATED"/>
    <property type="match status" value="1"/>
</dbReference>
<dbReference type="EMBL" id="JBAKBE010000010">
    <property type="protein sequence ID" value="MEH0097874.1"/>
    <property type="molecule type" value="Genomic_DNA"/>
</dbReference>
<gene>
    <name evidence="16" type="ORF">V6L76_16555</name>
</gene>
<keyword evidence="7" id="KW-0406">Ion transport</keyword>
<keyword evidence="5 11" id="KW-0812">Transmembrane</keyword>
<comment type="subcellular location">
    <subcellularLocation>
        <location evidence="1 11">Cell outer membrane</location>
        <topology evidence="1 11">Multi-pass membrane protein</topology>
    </subcellularLocation>
</comment>
<keyword evidence="2 11" id="KW-0813">Transport</keyword>
<keyword evidence="3 11" id="KW-1134">Transmembrane beta strand</keyword>
<dbReference type="Proteomes" id="UP001380822">
    <property type="component" value="Unassembled WGS sequence"/>
</dbReference>
<reference evidence="16 17" key="1">
    <citation type="submission" date="2024-02" db="EMBL/GenBank/DDBJ databases">
        <title>A new putative Pannonibacter species isolated from two cases of bloodstream infections in paediatric patients.</title>
        <authorList>
            <person name="Castellana S."/>
            <person name="De Laurentiis V."/>
            <person name="Grassi M."/>
            <person name="De Leonardis F."/>
            <person name="Mosca A."/>
            <person name="De Carlo C."/>
            <person name="Sparapano E."/>
            <person name="Ronga L."/>
            <person name="Santacroce L."/>
            <person name="Chironna M."/>
            <person name="De Robertis A."/>
            <person name="Bianco A."/>
            <person name="Del Sambro L."/>
            <person name="Capozzi L."/>
            <person name="Parisi A."/>
        </authorList>
    </citation>
    <scope>NUCLEOTIDE SEQUENCE [LARGE SCALE GENOMIC DNA]</scope>
    <source>
        <strain evidence="16 17">Pt2</strain>
    </source>
</reference>
<keyword evidence="8 12" id="KW-0798">TonB box</keyword>
<evidence type="ECO:0000256" key="13">
    <source>
        <dbReference type="SAM" id="SignalP"/>
    </source>
</evidence>
<organism evidence="16 17">
    <name type="scientific">Pannonibacter anstelovis</name>
    <dbReference type="NCBI Taxonomy" id="3121537"/>
    <lineage>
        <taxon>Bacteria</taxon>
        <taxon>Pseudomonadati</taxon>
        <taxon>Pseudomonadota</taxon>
        <taxon>Alphaproteobacteria</taxon>
        <taxon>Hyphomicrobiales</taxon>
        <taxon>Stappiaceae</taxon>
        <taxon>Pannonibacter</taxon>
    </lineage>
</organism>
<evidence type="ECO:0000256" key="2">
    <source>
        <dbReference type="ARBA" id="ARBA00022448"/>
    </source>
</evidence>
<keyword evidence="13" id="KW-0732">Signal</keyword>
<keyword evidence="4" id="KW-0410">Iron transport</keyword>
<evidence type="ECO:0000256" key="8">
    <source>
        <dbReference type="ARBA" id="ARBA00023077"/>
    </source>
</evidence>
<evidence type="ECO:0000259" key="14">
    <source>
        <dbReference type="Pfam" id="PF00593"/>
    </source>
</evidence>
<dbReference type="Pfam" id="PF00593">
    <property type="entry name" value="TonB_dep_Rec_b-barrel"/>
    <property type="match status" value="1"/>
</dbReference>
<feature type="signal peptide" evidence="13">
    <location>
        <begin position="1"/>
        <end position="24"/>
    </location>
</feature>
<evidence type="ECO:0000256" key="6">
    <source>
        <dbReference type="ARBA" id="ARBA00023004"/>
    </source>
</evidence>
<keyword evidence="17" id="KW-1185">Reference proteome</keyword>
<keyword evidence="10 11" id="KW-0998">Cell outer membrane</keyword>